<dbReference type="SUPFAM" id="SSF53850">
    <property type="entry name" value="Periplasmic binding protein-like II"/>
    <property type="match status" value="1"/>
</dbReference>
<dbReference type="Pfam" id="PF00126">
    <property type="entry name" value="HTH_1"/>
    <property type="match status" value="1"/>
</dbReference>
<dbReference type="PANTHER" id="PTHR30346:SF0">
    <property type="entry name" value="HCA OPERON TRANSCRIPTIONAL ACTIVATOR HCAR"/>
    <property type="match status" value="1"/>
</dbReference>
<dbReference type="RefSeq" id="WP_204721419.1">
    <property type="nucleotide sequence ID" value="NZ_JACSNR010000008.1"/>
</dbReference>
<name>A0ABS2GQE9_9FIRM</name>
<dbReference type="PANTHER" id="PTHR30346">
    <property type="entry name" value="TRANSCRIPTIONAL DUAL REGULATOR HCAR-RELATED"/>
    <property type="match status" value="1"/>
</dbReference>
<gene>
    <name evidence="6" type="ORF">H9X81_09050</name>
</gene>
<dbReference type="SUPFAM" id="SSF46785">
    <property type="entry name" value="Winged helix' DNA-binding domain"/>
    <property type="match status" value="1"/>
</dbReference>
<evidence type="ECO:0000256" key="4">
    <source>
        <dbReference type="ARBA" id="ARBA00023163"/>
    </source>
</evidence>
<dbReference type="PRINTS" id="PR00039">
    <property type="entry name" value="HTHLYSR"/>
</dbReference>
<comment type="caution">
    <text evidence="6">The sequence shown here is derived from an EMBL/GenBank/DDBJ whole genome shotgun (WGS) entry which is preliminary data.</text>
</comment>
<keyword evidence="7" id="KW-1185">Reference proteome</keyword>
<protein>
    <submittedName>
        <fullName evidence="6">LysR family transcriptional regulator</fullName>
    </submittedName>
</protein>
<proteinExistence type="inferred from homology"/>
<evidence type="ECO:0000313" key="6">
    <source>
        <dbReference type="EMBL" id="MBM6923831.1"/>
    </source>
</evidence>
<dbReference type="InterPro" id="IPR000847">
    <property type="entry name" value="LysR_HTH_N"/>
</dbReference>
<evidence type="ECO:0000313" key="7">
    <source>
        <dbReference type="Proteomes" id="UP000724149"/>
    </source>
</evidence>
<dbReference type="InterPro" id="IPR036390">
    <property type="entry name" value="WH_DNA-bd_sf"/>
</dbReference>
<organism evidence="6 7">
    <name type="scientific">Hydrogenoanaerobacterium saccharovorans</name>
    <dbReference type="NCBI Taxonomy" id="474960"/>
    <lineage>
        <taxon>Bacteria</taxon>
        <taxon>Bacillati</taxon>
        <taxon>Bacillota</taxon>
        <taxon>Clostridia</taxon>
        <taxon>Eubacteriales</taxon>
        <taxon>Oscillospiraceae</taxon>
        <taxon>Hydrogenoanaerobacterium</taxon>
    </lineage>
</organism>
<dbReference type="EMBL" id="JACSNR010000008">
    <property type="protein sequence ID" value="MBM6923831.1"/>
    <property type="molecule type" value="Genomic_DNA"/>
</dbReference>
<keyword evidence="2" id="KW-0805">Transcription regulation</keyword>
<keyword evidence="4" id="KW-0804">Transcription</keyword>
<dbReference type="Proteomes" id="UP000724149">
    <property type="component" value="Unassembled WGS sequence"/>
</dbReference>
<evidence type="ECO:0000256" key="2">
    <source>
        <dbReference type="ARBA" id="ARBA00023015"/>
    </source>
</evidence>
<reference evidence="6 7" key="1">
    <citation type="journal article" date="2021" name="Sci. Rep.">
        <title>The distribution of antibiotic resistance genes in chicken gut microbiota commensals.</title>
        <authorList>
            <person name="Juricova H."/>
            <person name="Matiasovicova J."/>
            <person name="Kubasova T."/>
            <person name="Cejkova D."/>
            <person name="Rychlik I."/>
        </authorList>
    </citation>
    <scope>NUCLEOTIDE SEQUENCE [LARGE SCALE GENOMIC DNA]</scope>
    <source>
        <strain evidence="6 7">An564</strain>
    </source>
</reference>
<dbReference type="PROSITE" id="PS50931">
    <property type="entry name" value="HTH_LYSR"/>
    <property type="match status" value="1"/>
</dbReference>
<keyword evidence="3" id="KW-0238">DNA-binding</keyword>
<dbReference type="Gene3D" id="3.40.190.10">
    <property type="entry name" value="Periplasmic binding protein-like II"/>
    <property type="match status" value="2"/>
</dbReference>
<dbReference type="Gene3D" id="1.10.10.10">
    <property type="entry name" value="Winged helix-like DNA-binding domain superfamily/Winged helix DNA-binding domain"/>
    <property type="match status" value="1"/>
</dbReference>
<feature type="domain" description="HTH lysR-type" evidence="5">
    <location>
        <begin position="1"/>
        <end position="58"/>
    </location>
</feature>
<evidence type="ECO:0000259" key="5">
    <source>
        <dbReference type="PROSITE" id="PS50931"/>
    </source>
</evidence>
<evidence type="ECO:0000256" key="1">
    <source>
        <dbReference type="ARBA" id="ARBA00009437"/>
    </source>
</evidence>
<dbReference type="InterPro" id="IPR036388">
    <property type="entry name" value="WH-like_DNA-bd_sf"/>
</dbReference>
<dbReference type="InterPro" id="IPR005119">
    <property type="entry name" value="LysR_subst-bd"/>
</dbReference>
<dbReference type="Pfam" id="PF03466">
    <property type="entry name" value="LysR_substrate"/>
    <property type="match status" value="1"/>
</dbReference>
<evidence type="ECO:0000256" key="3">
    <source>
        <dbReference type="ARBA" id="ARBA00023125"/>
    </source>
</evidence>
<comment type="similarity">
    <text evidence="1">Belongs to the LysR transcriptional regulatory family.</text>
</comment>
<sequence>MTLQQLRYIIEIAQSGSISLAAQRLFITQPSLSKSVADLEKEMGITIFYRGSRGVMLSPDGVKFLAYARQVVEQADLLEQQYKFGTPVRRVFALSAQHYAVVASAFIDLVREYREDQYEFTLRESRTYDIIEDVRTQRSELGILFLSHFNREVLLRIIRDAELEFVPLFTARPHIFVSTDHPLARRSSVTLDELRSYPRLVYEQGLHNSFYFSEEPHSTAESPKNIVVTDRATLFNLLVGLGAYTISSGIIHQDASGSRITSVPLESDEIMQIGYLHPKDQPLSRLGQRYLEFLQPYLRQKPPSVSDAGTEPDPLCLEYRVP</sequence>
<dbReference type="CDD" id="cd05466">
    <property type="entry name" value="PBP2_LTTR_substrate"/>
    <property type="match status" value="1"/>
</dbReference>
<accession>A0ABS2GQE9</accession>